<sequence length="60" mass="6499">MDRKTTVVIVVLVVGVAGFLLVRDPVGAADTVRNFWDVLVGLISKIASSLTTFLKQLFHA</sequence>
<dbReference type="RefSeq" id="WP_263253585.1">
    <property type="nucleotide sequence ID" value="NZ_BAABLT010000027.1"/>
</dbReference>
<evidence type="ECO:0000313" key="2">
    <source>
        <dbReference type="Proteomes" id="UP001597018"/>
    </source>
</evidence>
<proteinExistence type="predicted"/>
<evidence type="ECO:0000313" key="1">
    <source>
        <dbReference type="EMBL" id="MFD0922841.1"/>
    </source>
</evidence>
<comment type="caution">
    <text evidence="1">The sequence shown here is derived from an EMBL/GenBank/DDBJ whole genome shotgun (WGS) entry which is preliminary data.</text>
</comment>
<name>A0ABW3G1S9_9PSEU</name>
<gene>
    <name evidence="1" type="ORF">ACFQ16_24095</name>
</gene>
<organism evidence="1 2">
    <name type="scientific">Saccharopolyspora rosea</name>
    <dbReference type="NCBI Taxonomy" id="524884"/>
    <lineage>
        <taxon>Bacteria</taxon>
        <taxon>Bacillati</taxon>
        <taxon>Actinomycetota</taxon>
        <taxon>Actinomycetes</taxon>
        <taxon>Pseudonocardiales</taxon>
        <taxon>Pseudonocardiaceae</taxon>
        <taxon>Saccharopolyspora</taxon>
    </lineage>
</organism>
<protein>
    <submittedName>
        <fullName evidence="1">Uncharacterized protein</fullName>
    </submittedName>
</protein>
<keyword evidence="2" id="KW-1185">Reference proteome</keyword>
<accession>A0ABW3G1S9</accession>
<reference evidence="2" key="1">
    <citation type="journal article" date="2019" name="Int. J. Syst. Evol. Microbiol.">
        <title>The Global Catalogue of Microorganisms (GCM) 10K type strain sequencing project: providing services to taxonomists for standard genome sequencing and annotation.</title>
        <authorList>
            <consortium name="The Broad Institute Genomics Platform"/>
            <consortium name="The Broad Institute Genome Sequencing Center for Infectious Disease"/>
            <person name="Wu L."/>
            <person name="Ma J."/>
        </authorList>
    </citation>
    <scope>NUCLEOTIDE SEQUENCE [LARGE SCALE GENOMIC DNA]</scope>
    <source>
        <strain evidence="2">CCUG 56401</strain>
    </source>
</reference>
<dbReference type="EMBL" id="JBHTIW010000025">
    <property type="protein sequence ID" value="MFD0922841.1"/>
    <property type="molecule type" value="Genomic_DNA"/>
</dbReference>
<dbReference type="Proteomes" id="UP001597018">
    <property type="component" value="Unassembled WGS sequence"/>
</dbReference>